<reference evidence="2" key="1">
    <citation type="submission" date="2022-10" db="EMBL/GenBank/DDBJ databases">
        <title>The WGS of Solirubrobacter sp. CPCC 204708.</title>
        <authorList>
            <person name="Jiang Z."/>
        </authorList>
    </citation>
    <scope>NUCLEOTIDE SEQUENCE</scope>
    <source>
        <strain evidence="2">CPCC 204708</strain>
    </source>
</reference>
<keyword evidence="1" id="KW-0472">Membrane</keyword>
<evidence type="ECO:0008006" key="4">
    <source>
        <dbReference type="Google" id="ProtNLM"/>
    </source>
</evidence>
<evidence type="ECO:0000313" key="3">
    <source>
        <dbReference type="Proteomes" id="UP001147700"/>
    </source>
</evidence>
<keyword evidence="1" id="KW-1133">Transmembrane helix</keyword>
<keyword evidence="1" id="KW-0812">Transmembrane</keyword>
<evidence type="ECO:0000256" key="1">
    <source>
        <dbReference type="SAM" id="Phobius"/>
    </source>
</evidence>
<dbReference type="EMBL" id="JAPCID010000067">
    <property type="protein sequence ID" value="MDA0141876.1"/>
    <property type="molecule type" value="Genomic_DNA"/>
</dbReference>
<evidence type="ECO:0000313" key="2">
    <source>
        <dbReference type="EMBL" id="MDA0141876.1"/>
    </source>
</evidence>
<dbReference type="Proteomes" id="UP001147700">
    <property type="component" value="Unassembled WGS sequence"/>
</dbReference>
<proteinExistence type="predicted"/>
<sequence length="160" mass="18167">MERVFSIAFAVAMIAVPVGLWVWSLRRHARQGGMFDWAKARVARLEVPGSTQDTRELVYRGLYEALGTRTPPRKKHREDFKIRSHLDGDFGLGSALFRFELQALNAERTQLTISLPTMHTGQGPPHPDEAPARVEQVDRLARWFVDTAGCRLLETRWGKG</sequence>
<protein>
    <recommendedName>
        <fullName evidence="4">DUF2550 family protein</fullName>
    </recommendedName>
</protein>
<name>A0ABT4RUD1_9ACTN</name>
<accession>A0ABT4RUD1</accession>
<gene>
    <name evidence="2" type="ORF">OJ962_30570</name>
</gene>
<keyword evidence="3" id="KW-1185">Reference proteome</keyword>
<feature type="transmembrane region" description="Helical" evidence="1">
    <location>
        <begin position="6"/>
        <end position="25"/>
    </location>
</feature>
<comment type="caution">
    <text evidence="2">The sequence shown here is derived from an EMBL/GenBank/DDBJ whole genome shotgun (WGS) entry which is preliminary data.</text>
</comment>
<dbReference type="RefSeq" id="WP_202958414.1">
    <property type="nucleotide sequence ID" value="NZ_JAPCID010000067.1"/>
</dbReference>
<organism evidence="2 3">
    <name type="scientific">Solirubrobacter deserti</name>
    <dbReference type="NCBI Taxonomy" id="2282478"/>
    <lineage>
        <taxon>Bacteria</taxon>
        <taxon>Bacillati</taxon>
        <taxon>Actinomycetota</taxon>
        <taxon>Thermoleophilia</taxon>
        <taxon>Solirubrobacterales</taxon>
        <taxon>Solirubrobacteraceae</taxon>
        <taxon>Solirubrobacter</taxon>
    </lineage>
</organism>